<evidence type="ECO:0000259" key="2">
    <source>
        <dbReference type="Pfam" id="PF18136"/>
    </source>
</evidence>
<proteinExistence type="predicted"/>
<dbReference type="GO" id="GO:0008408">
    <property type="term" value="F:3'-5' exonuclease activity"/>
    <property type="evidence" value="ECO:0007669"/>
    <property type="project" value="TreeGrafter"/>
</dbReference>
<dbReference type="AlphaFoldDB" id="A0A8H6BXL5"/>
<accession>A0A8H6BXL5</accession>
<evidence type="ECO:0000313" key="3">
    <source>
        <dbReference type="EMBL" id="KAF6069728.1"/>
    </source>
</evidence>
<dbReference type="InterPro" id="IPR002297">
    <property type="entry name" value="DNA-dir_DNA_pol_A_mt"/>
</dbReference>
<feature type="region of interest" description="Disordered" evidence="1">
    <location>
        <begin position="88"/>
        <end position="116"/>
    </location>
</feature>
<dbReference type="GO" id="GO:0003677">
    <property type="term" value="F:DNA binding"/>
    <property type="evidence" value="ECO:0007669"/>
    <property type="project" value="InterPro"/>
</dbReference>
<reference evidence="3 4" key="1">
    <citation type="submission" date="2020-03" db="EMBL/GenBank/DDBJ databases">
        <title>FDA dAtabase for Regulatory Grade micrObial Sequences (FDA-ARGOS): Supporting development and validation of Infectious Disease Dx tests.</title>
        <authorList>
            <person name="Campos J."/>
            <person name="Goldberg B."/>
            <person name="Tallon L."/>
            <person name="Sadzewicz L."/>
            <person name="Vavikolanu K."/>
            <person name="Mehta A."/>
            <person name="Aluvathingal J."/>
            <person name="Nadendla S."/>
            <person name="Nandy P."/>
            <person name="Geyer C."/>
            <person name="Yan Y."/>
            <person name="Sichtig H."/>
        </authorList>
    </citation>
    <scope>NUCLEOTIDE SEQUENCE [LARGE SCALE GENOMIC DNA]</scope>
    <source>
        <strain evidence="3 4">FDAARGOS_656</strain>
    </source>
</reference>
<dbReference type="GO" id="GO:0005760">
    <property type="term" value="C:gamma DNA polymerase complex"/>
    <property type="evidence" value="ECO:0007669"/>
    <property type="project" value="InterPro"/>
</dbReference>
<comment type="caution">
    <text evidence="3">The sequence shown here is derived from an EMBL/GenBank/DDBJ whole genome shotgun (WGS) entry which is preliminary data.</text>
</comment>
<sequence length="193" mass="22326">MDEHFNKLGQKSSDPYLAMATNFFKKELPCKPPKSQWKFQSGWTRYTKDGNPPEQVPYPLEDTLRHLFKTKTKWAKYNKVKKLSQEDVDEIEGTMEEEEEEEEEGEMSQELGQLSSESNDVSDYAKLLSDGFQVAVELEVADDPWLLMGAPNSLANVARFHCNIHLDKTDRDYFATEDPNLVIDNFPKLMDYC</sequence>
<dbReference type="GO" id="GO:0003887">
    <property type="term" value="F:DNA-directed DNA polymerase activity"/>
    <property type="evidence" value="ECO:0007669"/>
    <property type="project" value="TreeGrafter"/>
</dbReference>
<name>A0A8H6BXL5_CANAX</name>
<evidence type="ECO:0000313" key="4">
    <source>
        <dbReference type="Proteomes" id="UP000536275"/>
    </source>
</evidence>
<dbReference type="EMBL" id="JABWAD010000031">
    <property type="protein sequence ID" value="KAF6069728.1"/>
    <property type="molecule type" value="Genomic_DNA"/>
</dbReference>
<dbReference type="PANTHER" id="PTHR10267">
    <property type="entry name" value="DNA POLYMERASE SUBUNIT GAMMA-1"/>
    <property type="match status" value="1"/>
</dbReference>
<gene>
    <name evidence="3" type="ORF">FOB64_002889</name>
</gene>
<dbReference type="InterPro" id="IPR041336">
    <property type="entry name" value="DNApol_Exo"/>
</dbReference>
<dbReference type="Gene3D" id="3.30.420.390">
    <property type="match status" value="1"/>
</dbReference>
<organism evidence="3 4">
    <name type="scientific">Candida albicans</name>
    <name type="common">Yeast</name>
    <dbReference type="NCBI Taxonomy" id="5476"/>
    <lineage>
        <taxon>Eukaryota</taxon>
        <taxon>Fungi</taxon>
        <taxon>Dikarya</taxon>
        <taxon>Ascomycota</taxon>
        <taxon>Saccharomycotina</taxon>
        <taxon>Pichiomycetes</taxon>
        <taxon>Debaryomycetaceae</taxon>
        <taxon>Candida/Lodderomyces clade</taxon>
        <taxon>Candida</taxon>
    </lineage>
</organism>
<evidence type="ECO:0000256" key="1">
    <source>
        <dbReference type="SAM" id="MobiDB-lite"/>
    </source>
</evidence>
<dbReference type="GO" id="GO:0006264">
    <property type="term" value="P:mitochondrial DNA replication"/>
    <property type="evidence" value="ECO:0007669"/>
    <property type="project" value="TreeGrafter"/>
</dbReference>
<dbReference type="PANTHER" id="PTHR10267:SF0">
    <property type="entry name" value="DNA POLYMERASE SUBUNIT GAMMA-1"/>
    <property type="match status" value="1"/>
</dbReference>
<feature type="domain" description="DNA mitochondrial polymerase exonuclease" evidence="2">
    <location>
        <begin position="2"/>
        <end position="64"/>
    </location>
</feature>
<feature type="compositionally biased region" description="Acidic residues" evidence="1">
    <location>
        <begin position="88"/>
        <end position="107"/>
    </location>
</feature>
<dbReference type="Pfam" id="PF18136">
    <property type="entry name" value="DNApol_Exo"/>
    <property type="match status" value="2"/>
</dbReference>
<feature type="domain" description="DNA mitochondrial polymerase exonuclease" evidence="2">
    <location>
        <begin position="73"/>
        <end position="193"/>
    </location>
</feature>
<protein>
    <recommendedName>
        <fullName evidence="2">DNA mitochondrial polymerase exonuclease domain-containing protein</fullName>
    </recommendedName>
</protein>
<dbReference type="Proteomes" id="UP000536275">
    <property type="component" value="Unassembled WGS sequence"/>
</dbReference>